<reference evidence="6" key="1">
    <citation type="submission" date="2012-12" db="EMBL/GenBank/DDBJ databases">
        <title>Identification and characterization of a phenylalanine ammonia-lyase gene family in Isatis indigotica Fort.</title>
        <authorList>
            <person name="Liu Q."/>
            <person name="Chen J."/>
            <person name="Zhou X."/>
            <person name="Di P."/>
            <person name="Xiao Y."/>
            <person name="Xuan H."/>
            <person name="Zhang L."/>
            <person name="Chen W."/>
        </authorList>
    </citation>
    <scope>NUCLEOTIDE SEQUENCE</scope>
    <source>
        <tissue evidence="6">Salivary gland</tissue>
    </source>
</reference>
<dbReference type="EMBL" id="GADI01001496">
    <property type="protein sequence ID" value="JAA72312.1"/>
    <property type="molecule type" value="mRNA"/>
</dbReference>
<keyword evidence="1" id="KW-0646">Protease inhibitor</keyword>
<dbReference type="AlphaFoldDB" id="A0A0K8RMF6"/>
<name>A0A0K8RMF6_IXORI</name>
<keyword evidence="4" id="KW-0732">Signal</keyword>
<feature type="domain" description="BPTI/Kunitz inhibitor" evidence="5">
    <location>
        <begin position="256"/>
        <end position="310"/>
    </location>
</feature>
<dbReference type="InterPro" id="IPR050098">
    <property type="entry name" value="TFPI/VKTCI-like"/>
</dbReference>
<evidence type="ECO:0000259" key="5">
    <source>
        <dbReference type="PROSITE" id="PS50279"/>
    </source>
</evidence>
<evidence type="ECO:0000256" key="2">
    <source>
        <dbReference type="ARBA" id="ARBA00022900"/>
    </source>
</evidence>
<sequence>MYKEILCTLIAAALGLCSGQNPKDGNVCLETPQLGQGRDIVKGWSYNPDLDKCYVFYHARRSDYSNENIFLNEYDCNKGCRRNVPAKCYAKPPSSEGPFDLPVVTYDPTTGKCLAIRAPDEDPTKNVFKSDASCTEECRDTDLRLCLNPNENDCDYIDGQSYQYNSGKQTCEKAADGSCGGFQSAEDCFKRCGILVENKCTLPIQNITTCEETQVRYGYNKKTGQCEEFLGCADGGNSFQEAEKCWKDCAPATHRCNMRPDTGRFPKIGFYTRYYFDIKRNACSSAKKAKKNVPGNTNLFETAVQCEQICKPKYQGNLEN</sequence>
<dbReference type="Gene3D" id="4.10.410.10">
    <property type="entry name" value="Pancreatic trypsin inhibitor Kunitz domain"/>
    <property type="match status" value="4"/>
</dbReference>
<dbReference type="GO" id="GO:0005615">
    <property type="term" value="C:extracellular space"/>
    <property type="evidence" value="ECO:0007669"/>
    <property type="project" value="TreeGrafter"/>
</dbReference>
<feature type="chain" id="PRO_5005518343" evidence="4">
    <location>
        <begin position="20"/>
        <end position="320"/>
    </location>
</feature>
<dbReference type="SUPFAM" id="SSF57362">
    <property type="entry name" value="BPTI-like"/>
    <property type="match status" value="4"/>
</dbReference>
<evidence type="ECO:0000256" key="1">
    <source>
        <dbReference type="ARBA" id="ARBA00022690"/>
    </source>
</evidence>
<dbReference type="SMART" id="SM00131">
    <property type="entry name" value="KU"/>
    <property type="match status" value="3"/>
</dbReference>
<dbReference type="GO" id="GO:0004867">
    <property type="term" value="F:serine-type endopeptidase inhibitor activity"/>
    <property type="evidence" value="ECO:0007669"/>
    <property type="project" value="UniProtKB-KW"/>
</dbReference>
<keyword evidence="3" id="KW-1015">Disulfide bond</keyword>
<dbReference type="CDD" id="cd22625">
    <property type="entry name" value="Kunitz_ixolaris_1"/>
    <property type="match status" value="1"/>
</dbReference>
<evidence type="ECO:0000256" key="4">
    <source>
        <dbReference type="SAM" id="SignalP"/>
    </source>
</evidence>
<dbReference type="PANTHER" id="PTHR10083">
    <property type="entry name" value="KUNITZ-TYPE PROTEASE INHIBITOR-RELATED"/>
    <property type="match status" value="1"/>
</dbReference>
<evidence type="ECO:0000313" key="6">
    <source>
        <dbReference type="EMBL" id="JAA72312.1"/>
    </source>
</evidence>
<accession>A0A0K8RMF6</accession>
<keyword evidence="2" id="KW-0722">Serine protease inhibitor</keyword>
<dbReference type="PROSITE" id="PS50279">
    <property type="entry name" value="BPTI_KUNITZ_2"/>
    <property type="match status" value="2"/>
</dbReference>
<proteinExistence type="evidence at transcript level"/>
<feature type="domain" description="BPTI/Kunitz inhibitor" evidence="5">
    <location>
        <begin position="200"/>
        <end position="249"/>
    </location>
</feature>
<evidence type="ECO:0000256" key="3">
    <source>
        <dbReference type="ARBA" id="ARBA00023157"/>
    </source>
</evidence>
<dbReference type="InterPro" id="IPR036880">
    <property type="entry name" value="Kunitz_BPTI_sf"/>
</dbReference>
<organism evidence="6">
    <name type="scientific">Ixodes ricinus</name>
    <name type="common">Common tick</name>
    <name type="synonym">Acarus ricinus</name>
    <dbReference type="NCBI Taxonomy" id="34613"/>
    <lineage>
        <taxon>Eukaryota</taxon>
        <taxon>Metazoa</taxon>
        <taxon>Ecdysozoa</taxon>
        <taxon>Arthropoda</taxon>
        <taxon>Chelicerata</taxon>
        <taxon>Arachnida</taxon>
        <taxon>Acari</taxon>
        <taxon>Parasitiformes</taxon>
        <taxon>Ixodida</taxon>
        <taxon>Ixodoidea</taxon>
        <taxon>Ixodidae</taxon>
        <taxon>Ixodinae</taxon>
        <taxon>Ixodes</taxon>
    </lineage>
</organism>
<dbReference type="Pfam" id="PF00014">
    <property type="entry name" value="Kunitz_BPTI"/>
    <property type="match status" value="3"/>
</dbReference>
<protein>
    <submittedName>
        <fullName evidence="6">Putative salivary kunitz domain protein</fullName>
    </submittedName>
</protein>
<dbReference type="PANTHER" id="PTHR10083:SF374">
    <property type="entry name" value="BPTI_KUNITZ INHIBITOR DOMAIN-CONTAINING PROTEIN"/>
    <property type="match status" value="1"/>
</dbReference>
<feature type="signal peptide" evidence="4">
    <location>
        <begin position="1"/>
        <end position="19"/>
    </location>
</feature>
<dbReference type="InterPro" id="IPR002223">
    <property type="entry name" value="Kunitz_BPTI"/>
</dbReference>